<dbReference type="InterPro" id="IPR007730">
    <property type="entry name" value="SPOR-like_dom"/>
</dbReference>
<protein>
    <submittedName>
        <fullName evidence="2">SPOR domain-containing protein</fullName>
    </submittedName>
</protein>
<dbReference type="Gene3D" id="3.30.70.1070">
    <property type="entry name" value="Sporulation related repeat"/>
    <property type="match status" value="1"/>
</dbReference>
<dbReference type="EMBL" id="JADILW010000054">
    <property type="protein sequence ID" value="MBO8480171.1"/>
    <property type="molecule type" value="Genomic_DNA"/>
</dbReference>
<dbReference type="AlphaFoldDB" id="A0A9D9IXX0"/>
<feature type="domain" description="SPOR" evidence="1">
    <location>
        <begin position="92"/>
        <end position="168"/>
    </location>
</feature>
<dbReference type="Proteomes" id="UP000823769">
    <property type="component" value="Unassembled WGS sequence"/>
</dbReference>
<name>A0A9D9IXX0_9BACT</name>
<gene>
    <name evidence="2" type="ORF">IAB76_03550</name>
</gene>
<evidence type="ECO:0000259" key="1">
    <source>
        <dbReference type="PROSITE" id="PS51724"/>
    </source>
</evidence>
<reference evidence="2" key="1">
    <citation type="submission" date="2020-10" db="EMBL/GenBank/DDBJ databases">
        <authorList>
            <person name="Gilroy R."/>
        </authorList>
    </citation>
    <scope>NUCLEOTIDE SEQUENCE</scope>
    <source>
        <strain evidence="2">B3-1481</strain>
    </source>
</reference>
<dbReference type="SUPFAM" id="SSF110997">
    <property type="entry name" value="Sporulation related repeat"/>
    <property type="match status" value="1"/>
</dbReference>
<sequence>MRKIRIIFLLCLTLPLLSGCDLFRKLAGRPTSEQIEQKRAMIERELQAHQGRLDSLDAVQQQLSDSLALLDSIRLSDDALVEVRQIAEQSRNTLEYRYYVIVGAFGNRENAVRFAGEIGEKGYSAELISYVNGFTAVGICPSDRLAEVYASLREVRDGGICPDAWILDNQ</sequence>
<dbReference type="Pfam" id="PF05036">
    <property type="entry name" value="SPOR"/>
    <property type="match status" value="1"/>
</dbReference>
<dbReference type="PROSITE" id="PS51257">
    <property type="entry name" value="PROKAR_LIPOPROTEIN"/>
    <property type="match status" value="1"/>
</dbReference>
<proteinExistence type="predicted"/>
<evidence type="ECO:0000313" key="2">
    <source>
        <dbReference type="EMBL" id="MBO8480171.1"/>
    </source>
</evidence>
<reference evidence="2" key="2">
    <citation type="journal article" date="2021" name="PeerJ">
        <title>Extensive microbial diversity within the chicken gut microbiome revealed by metagenomics and culture.</title>
        <authorList>
            <person name="Gilroy R."/>
            <person name="Ravi A."/>
            <person name="Getino M."/>
            <person name="Pursley I."/>
            <person name="Horton D.L."/>
            <person name="Alikhan N.F."/>
            <person name="Baker D."/>
            <person name="Gharbi K."/>
            <person name="Hall N."/>
            <person name="Watson M."/>
            <person name="Adriaenssens E.M."/>
            <person name="Foster-Nyarko E."/>
            <person name="Jarju S."/>
            <person name="Secka A."/>
            <person name="Antonio M."/>
            <person name="Oren A."/>
            <person name="Chaudhuri R.R."/>
            <person name="La Ragione R."/>
            <person name="Hildebrand F."/>
            <person name="Pallen M.J."/>
        </authorList>
    </citation>
    <scope>NUCLEOTIDE SEQUENCE</scope>
    <source>
        <strain evidence="2">B3-1481</strain>
    </source>
</reference>
<organism evidence="2 3">
    <name type="scientific">Candidatus Cryptobacteroides avistercoris</name>
    <dbReference type="NCBI Taxonomy" id="2840758"/>
    <lineage>
        <taxon>Bacteria</taxon>
        <taxon>Pseudomonadati</taxon>
        <taxon>Bacteroidota</taxon>
        <taxon>Bacteroidia</taxon>
        <taxon>Bacteroidales</taxon>
        <taxon>Candidatus Cryptobacteroides</taxon>
    </lineage>
</organism>
<accession>A0A9D9IXX0</accession>
<evidence type="ECO:0000313" key="3">
    <source>
        <dbReference type="Proteomes" id="UP000823769"/>
    </source>
</evidence>
<comment type="caution">
    <text evidence="2">The sequence shown here is derived from an EMBL/GenBank/DDBJ whole genome shotgun (WGS) entry which is preliminary data.</text>
</comment>
<dbReference type="GO" id="GO:0042834">
    <property type="term" value="F:peptidoglycan binding"/>
    <property type="evidence" value="ECO:0007669"/>
    <property type="project" value="InterPro"/>
</dbReference>
<dbReference type="InterPro" id="IPR036680">
    <property type="entry name" value="SPOR-like_sf"/>
</dbReference>
<dbReference type="PROSITE" id="PS51724">
    <property type="entry name" value="SPOR"/>
    <property type="match status" value="1"/>
</dbReference>